<accession>A0ABR4NDI3</accession>
<feature type="compositionally biased region" description="Pro residues" evidence="1">
    <location>
        <begin position="660"/>
        <end position="683"/>
    </location>
</feature>
<evidence type="ECO:0000256" key="1">
    <source>
        <dbReference type="SAM" id="MobiDB-lite"/>
    </source>
</evidence>
<comment type="caution">
    <text evidence="3">The sequence shown here is derived from an EMBL/GenBank/DDBJ whole genome shotgun (WGS) entry which is preliminary data.</text>
</comment>
<feature type="compositionally biased region" description="Polar residues" evidence="1">
    <location>
        <begin position="374"/>
        <end position="392"/>
    </location>
</feature>
<feature type="region of interest" description="Disordered" evidence="1">
    <location>
        <begin position="365"/>
        <end position="392"/>
    </location>
</feature>
<gene>
    <name evidence="3" type="ORF">HK105_202874</name>
</gene>
<organism evidence="3 4">
    <name type="scientific">Polyrhizophydium stewartii</name>
    <dbReference type="NCBI Taxonomy" id="2732419"/>
    <lineage>
        <taxon>Eukaryota</taxon>
        <taxon>Fungi</taxon>
        <taxon>Fungi incertae sedis</taxon>
        <taxon>Chytridiomycota</taxon>
        <taxon>Chytridiomycota incertae sedis</taxon>
        <taxon>Chytridiomycetes</taxon>
        <taxon>Rhizophydiales</taxon>
        <taxon>Rhizophydiales incertae sedis</taxon>
        <taxon>Polyrhizophydium</taxon>
    </lineage>
</organism>
<sequence length="819" mass="87794">MADADDTHAPWRPERLRVGQRRRRELWSVWDRIAADASLDDDARITQLVELALGAVAPKASQNAGPSSPAAAQPSRRTASPCAESREVVDSSDHEASSSAPKRRRLEHPAAAAASAEPARASVVSEGFPPFPADVLFHVFGMLDAHSLLLVSRVCRQWRALVVGFEKTFWRGMCSRTWNTARNAVLGSSWKDVYMMHHNLHFSGSAPAAGRDRYLFASFKDTFEIPADLASRHESLGERSGQPLGTLPHPAPHSAHAPRALDHSHATPSLDSSFSATPAFGLPASGSFDAQSLETDASARALSGHRRPSPPTARNVFAWPASPSQTYTVAVDGNVVCWINTATHSLDLRVGVLDESLPAPFAVAGAASQPNPPQAQTLGSQSLQSTPEAGTVNTPDTIVPKHYLRGHKHPVSLVLANHQGNFVSFDESSTIIAWDIASLSEYCRINPTAQLGHIFSMNVHKRRIVGGGSHGRIVVWNMDTLAVDAVFSIPERYVGALSATNLLNVAIWDDIVVCGLFDGTFIAHSISSRQLLYQFSSSDIVRPALPALDVGRFRAVAAADAAAAAAAQGIPELVMASLTAHSPTSPGPAAAGNDAHGFAGAGLAPEDLVRHDSESGPPSGTQSPLLQPETTQLPSHHQPQHPAPFSVLSLPSTPLQVPAPETPAAPQPQDPLVPPLLPPPPLPQQQQQLLPPQMLDMQGPTSHAPMTLAVNGHVLITNGPARDEIAVWHLSTGRPICLLSESAALARDRLSIPDYRDIKFAEISSDGSCIFSSVMFEGSFALLVWDFRARRRCTRRFTKVCLDDSAQIEIWVCTDDTTV</sequence>
<dbReference type="Gene3D" id="1.20.1280.50">
    <property type="match status" value="1"/>
</dbReference>
<dbReference type="PANTHER" id="PTHR24216">
    <property type="entry name" value="PAXILLIN-RELATED"/>
    <property type="match status" value="1"/>
</dbReference>
<dbReference type="InterPro" id="IPR001810">
    <property type="entry name" value="F-box_dom"/>
</dbReference>
<dbReference type="InterPro" id="IPR015943">
    <property type="entry name" value="WD40/YVTN_repeat-like_dom_sf"/>
</dbReference>
<keyword evidence="4" id="KW-1185">Reference proteome</keyword>
<feature type="region of interest" description="Disordered" evidence="1">
    <location>
        <begin position="581"/>
        <end position="687"/>
    </location>
</feature>
<evidence type="ECO:0000259" key="2">
    <source>
        <dbReference type="PROSITE" id="PS50181"/>
    </source>
</evidence>
<evidence type="ECO:0000313" key="3">
    <source>
        <dbReference type="EMBL" id="KAL2917588.1"/>
    </source>
</evidence>
<feature type="region of interest" description="Disordered" evidence="1">
    <location>
        <begin position="297"/>
        <end position="317"/>
    </location>
</feature>
<dbReference type="CDD" id="cd09917">
    <property type="entry name" value="F-box_SF"/>
    <property type="match status" value="1"/>
</dbReference>
<dbReference type="SUPFAM" id="SSF81383">
    <property type="entry name" value="F-box domain"/>
    <property type="match status" value="1"/>
</dbReference>
<dbReference type="InterPro" id="IPR011047">
    <property type="entry name" value="Quinoprotein_ADH-like_sf"/>
</dbReference>
<dbReference type="Proteomes" id="UP001527925">
    <property type="component" value="Unassembled WGS sequence"/>
</dbReference>
<dbReference type="EMBL" id="JADGIZ020000010">
    <property type="protein sequence ID" value="KAL2917588.1"/>
    <property type="molecule type" value="Genomic_DNA"/>
</dbReference>
<feature type="compositionally biased region" description="Polar residues" evidence="1">
    <location>
        <begin position="616"/>
        <end position="637"/>
    </location>
</feature>
<feature type="compositionally biased region" description="Basic and acidic residues" evidence="1">
    <location>
        <begin position="84"/>
        <end position="96"/>
    </location>
</feature>
<protein>
    <recommendedName>
        <fullName evidence="2">F-box domain-containing protein</fullName>
    </recommendedName>
</protein>
<dbReference type="PROSITE" id="PS50181">
    <property type="entry name" value="FBOX"/>
    <property type="match status" value="1"/>
</dbReference>
<reference evidence="3 4" key="1">
    <citation type="submission" date="2023-09" db="EMBL/GenBank/DDBJ databases">
        <title>Pangenome analysis of Batrachochytrium dendrobatidis and related Chytrids.</title>
        <authorList>
            <person name="Yacoub M.N."/>
            <person name="Stajich J.E."/>
            <person name="James T.Y."/>
        </authorList>
    </citation>
    <scope>NUCLEOTIDE SEQUENCE [LARGE SCALE GENOMIC DNA]</scope>
    <source>
        <strain evidence="3 4">JEL0888</strain>
    </source>
</reference>
<dbReference type="InterPro" id="IPR036047">
    <property type="entry name" value="F-box-like_dom_sf"/>
</dbReference>
<dbReference type="Pfam" id="PF12937">
    <property type="entry name" value="F-box-like"/>
    <property type="match status" value="1"/>
</dbReference>
<dbReference type="SUPFAM" id="SSF50998">
    <property type="entry name" value="Quinoprotein alcohol dehydrogenase-like"/>
    <property type="match status" value="1"/>
</dbReference>
<dbReference type="PANTHER" id="PTHR24216:SF65">
    <property type="entry name" value="PAXILLIN-LIKE PROTEIN 1"/>
    <property type="match status" value="1"/>
</dbReference>
<feature type="region of interest" description="Disordered" evidence="1">
    <location>
        <begin position="234"/>
        <end position="272"/>
    </location>
</feature>
<dbReference type="Gene3D" id="2.130.10.10">
    <property type="entry name" value="YVTN repeat-like/Quinoprotein amine dehydrogenase"/>
    <property type="match status" value="1"/>
</dbReference>
<name>A0ABR4NDI3_9FUNG</name>
<feature type="domain" description="F-box" evidence="2">
    <location>
        <begin position="125"/>
        <end position="173"/>
    </location>
</feature>
<feature type="region of interest" description="Disordered" evidence="1">
    <location>
        <begin position="56"/>
        <end position="112"/>
    </location>
</feature>
<proteinExistence type="predicted"/>
<evidence type="ECO:0000313" key="4">
    <source>
        <dbReference type="Proteomes" id="UP001527925"/>
    </source>
</evidence>
<feature type="compositionally biased region" description="Low complexity" evidence="1">
    <location>
        <begin position="60"/>
        <end position="81"/>
    </location>
</feature>